<organism evidence="2 3">
    <name type="scientific">Ambrosia artemisiifolia</name>
    <name type="common">Common ragweed</name>
    <dbReference type="NCBI Taxonomy" id="4212"/>
    <lineage>
        <taxon>Eukaryota</taxon>
        <taxon>Viridiplantae</taxon>
        <taxon>Streptophyta</taxon>
        <taxon>Embryophyta</taxon>
        <taxon>Tracheophyta</taxon>
        <taxon>Spermatophyta</taxon>
        <taxon>Magnoliopsida</taxon>
        <taxon>eudicotyledons</taxon>
        <taxon>Gunneridae</taxon>
        <taxon>Pentapetalae</taxon>
        <taxon>asterids</taxon>
        <taxon>campanulids</taxon>
        <taxon>Asterales</taxon>
        <taxon>Asteraceae</taxon>
        <taxon>Asteroideae</taxon>
        <taxon>Heliantheae alliance</taxon>
        <taxon>Heliantheae</taxon>
        <taxon>Ambrosia</taxon>
    </lineage>
</organism>
<accession>A0AAD5GUW0</accession>
<dbReference type="EMBL" id="JAMZMK010005636">
    <property type="protein sequence ID" value="KAI7752668.1"/>
    <property type="molecule type" value="Genomic_DNA"/>
</dbReference>
<dbReference type="AlphaFoldDB" id="A0AAD5GUW0"/>
<sequence length="103" mass="11537">MFGEVYIPLKLMKKQNKHNRRVIPVDEMDHKLVAAICCIMLICTVTQISAAPRSHKKSPGFHGGANPNPDPNPGPIPPYYRVPKPPPTYENSEASETLFHHKP</sequence>
<comment type="caution">
    <text evidence="2">The sequence shown here is derived from an EMBL/GenBank/DDBJ whole genome shotgun (WGS) entry which is preliminary data.</text>
</comment>
<gene>
    <name evidence="2" type="ORF">M8C21_018504</name>
</gene>
<evidence type="ECO:0000313" key="2">
    <source>
        <dbReference type="EMBL" id="KAI7752668.1"/>
    </source>
</evidence>
<proteinExistence type="predicted"/>
<name>A0AAD5GUW0_AMBAR</name>
<reference evidence="2" key="1">
    <citation type="submission" date="2022-06" db="EMBL/GenBank/DDBJ databases">
        <title>Uncovering the hologenomic basis of an extraordinary plant invasion.</title>
        <authorList>
            <person name="Bieker V.C."/>
            <person name="Martin M.D."/>
            <person name="Gilbert T."/>
            <person name="Hodgins K."/>
            <person name="Battlay P."/>
            <person name="Petersen B."/>
            <person name="Wilson J."/>
        </authorList>
    </citation>
    <scope>NUCLEOTIDE SEQUENCE</scope>
    <source>
        <strain evidence="2">AA19_3_7</strain>
        <tissue evidence="2">Leaf</tissue>
    </source>
</reference>
<evidence type="ECO:0000313" key="3">
    <source>
        <dbReference type="Proteomes" id="UP001206925"/>
    </source>
</evidence>
<feature type="region of interest" description="Disordered" evidence="1">
    <location>
        <begin position="53"/>
        <end position="103"/>
    </location>
</feature>
<dbReference type="Proteomes" id="UP001206925">
    <property type="component" value="Unassembled WGS sequence"/>
</dbReference>
<evidence type="ECO:0000256" key="1">
    <source>
        <dbReference type="SAM" id="MobiDB-lite"/>
    </source>
</evidence>
<feature type="compositionally biased region" description="Pro residues" evidence="1">
    <location>
        <begin position="68"/>
        <end position="88"/>
    </location>
</feature>
<keyword evidence="3" id="KW-1185">Reference proteome</keyword>
<protein>
    <submittedName>
        <fullName evidence="2">Uncharacterized protein</fullName>
    </submittedName>
</protein>